<sequence length="1377" mass="157433">MAELFLSAVLPVLFQKLTSPQLLNFATEEGVRAKLKKWERTLKMIKALLIDAEDKQLTNDAVKMWLEDLQDLAYDAEDILDEYATEALRRKLKIQEHQAASTSRARKLIPACCIGFTPSALWSDFSMRSKIDDITNRLDDLCRQRTELGLVEIAGGRSNVSQHRLPTTSLPTETVFPSWGWEESEKTTLAQQVYNDNRVEVFNPKAWVYVSDDFDVVRISKAILELFTSSSCDLKELNAVQNRLKDALNGKKFLIVLDDVWSRSSDSWESLKAPFMAGAPGSKIIVTTRSIEVALTMRPRECYDLKLLSDGDCWDMFVTHAFNIRGAGARWNVDMIREKVVQKCKGLPLAAKTLGGLLYYKETEDEWMNILNSKIWDIENNILPVLRLSYYHLPSHLKRCFAYCAILPKDYEFEERELVLLWVAEGLIQPSSGNEELEDLGSQSFRDLLSRSVFQKSNSNDSKFVMHDLVNDLAQIVSRKLSFKLEGELEFNNQLKIYEKTRYASHIGQEYNSKRKFEVFNDAMHLRTHLSVPQINDRYKEDCYISNRAVSDLLLRFKKLRVLSLQKYYIVELPNSIGGLRLLRYLNLSKSKIRSLPESINSMCNLQTLILRNCRKLLKWPYSMGNLINLRHLDILGASSIEEMPVGIRKWEHLRTLTNFIVSKDSKSSLKDLKHLKFLCGELHISRLENMIEFGVTREFILSDKKDLKTLLLEWGSRFDESTDEEVDKKILDMLRPHQNLEELKIKCYGGSKFPSWVGDRSFSKMTILKLKDCRNCTSLPSLGLLDSLKSLTIKGMKGIKSIGSEFYGEHCFKPFRSLETLHFDNLEEWERWDPVKENVCVESFPKLRELSIARCYKLSESLPSNLCLLEKLVISKCAELVVSFSTFPMLCELNIDGCKMIVCNSPTGFKSLNSMSLSNISDFGNWLTKDFQSVEVLKVDRCDEIFLEKQPQGLYSLISLRELYITRCNILTNFEGVQKSNPPLVELEISNCNSLTFVFRGKLPPFLKKLKIEYCEKLECLLDDNEEDTCSSSSMMNKENVNASTCHLEDLYIDGCPSLRCLPSIHQLTNLSVLNCSKLTTLSSTGHLPVALKHLEVYECSELTAILAKGQLPETLESLDIGSCQKLESIVEKFHNNNALCDISILECQKLKSLPEGLETLSSLRFIYVRACQDFSSFPKGGFPDSNLTVFLSRCEKLEALPSGIHTLSSLHIYSCPNMSLSEEGLPTKLAYLTIHGLKQYKALTEWGSHNLTSLTYLCISGGPDGESFQDEDLRITLPSTLTWFWIEKFPNLKYLPFKDFEDVPSLSLLRIEGCPELSSLPILPSSLLQLYIRRCPLLKDACKRDKGKEWSKIADIPYVEIDYKFIYKPDEPSED</sequence>
<evidence type="ECO:0000259" key="10">
    <source>
        <dbReference type="Pfam" id="PF25019"/>
    </source>
</evidence>
<keyword evidence="1" id="KW-0433">Leucine-rich repeat</keyword>
<dbReference type="Proteomes" id="UP001064489">
    <property type="component" value="Chromosome 3"/>
</dbReference>
<dbReference type="InterPro" id="IPR002182">
    <property type="entry name" value="NB-ARC"/>
</dbReference>
<dbReference type="Pfam" id="PF25019">
    <property type="entry name" value="LRR_R13L1-DRL21"/>
    <property type="match status" value="1"/>
</dbReference>
<dbReference type="InterPro" id="IPR058922">
    <property type="entry name" value="WHD_DRP"/>
</dbReference>
<dbReference type="SUPFAM" id="SSF52540">
    <property type="entry name" value="P-loop containing nucleoside triphosphate hydrolases"/>
    <property type="match status" value="1"/>
</dbReference>
<dbReference type="InterPro" id="IPR032675">
    <property type="entry name" value="LRR_dom_sf"/>
</dbReference>
<reference evidence="11" key="2">
    <citation type="submission" date="2023-02" db="EMBL/GenBank/DDBJ databases">
        <authorList>
            <person name="Swenson N.G."/>
            <person name="Wegrzyn J.L."/>
            <person name="Mcevoy S.L."/>
        </authorList>
    </citation>
    <scope>NUCLEOTIDE SEQUENCE</scope>
    <source>
        <strain evidence="11">91603</strain>
        <tissue evidence="11">Leaf</tissue>
    </source>
</reference>
<dbReference type="GO" id="GO:0006952">
    <property type="term" value="P:defense response"/>
    <property type="evidence" value="ECO:0007669"/>
    <property type="project" value="UniProtKB-KW"/>
</dbReference>
<keyword evidence="6" id="KW-0175">Coiled coil</keyword>
<evidence type="ECO:0000313" key="12">
    <source>
        <dbReference type="Proteomes" id="UP001064489"/>
    </source>
</evidence>
<dbReference type="InterPro" id="IPR042197">
    <property type="entry name" value="Apaf_helical"/>
</dbReference>
<keyword evidence="5" id="KW-0067">ATP-binding</keyword>
<evidence type="ECO:0000256" key="3">
    <source>
        <dbReference type="ARBA" id="ARBA00022741"/>
    </source>
</evidence>
<dbReference type="PANTHER" id="PTHR36766:SF51">
    <property type="entry name" value="DISEASE RESISTANCE RPP13-LIKE PROTEIN 1"/>
    <property type="match status" value="1"/>
</dbReference>
<evidence type="ECO:0000256" key="1">
    <source>
        <dbReference type="ARBA" id="ARBA00022614"/>
    </source>
</evidence>
<dbReference type="InterPro" id="IPR038005">
    <property type="entry name" value="RX-like_CC"/>
</dbReference>
<dbReference type="EMBL" id="JAJSOW010000100">
    <property type="protein sequence ID" value="KAI9186910.1"/>
    <property type="molecule type" value="Genomic_DNA"/>
</dbReference>
<feature type="domain" description="NB-ARC" evidence="7">
    <location>
        <begin position="186"/>
        <end position="323"/>
    </location>
</feature>
<evidence type="ECO:0000256" key="4">
    <source>
        <dbReference type="ARBA" id="ARBA00022821"/>
    </source>
</evidence>
<evidence type="ECO:0000259" key="9">
    <source>
        <dbReference type="Pfam" id="PF23559"/>
    </source>
</evidence>
<evidence type="ECO:0000256" key="2">
    <source>
        <dbReference type="ARBA" id="ARBA00022737"/>
    </source>
</evidence>
<dbReference type="Gene3D" id="1.10.10.10">
    <property type="entry name" value="Winged helix-like DNA-binding domain superfamily/Winged helix DNA-binding domain"/>
    <property type="match status" value="1"/>
</dbReference>
<dbReference type="Pfam" id="PF23559">
    <property type="entry name" value="WHD_DRP"/>
    <property type="match status" value="1"/>
</dbReference>
<dbReference type="Gene3D" id="3.80.10.10">
    <property type="entry name" value="Ribonuclease Inhibitor"/>
    <property type="match status" value="4"/>
</dbReference>
<dbReference type="GO" id="GO:0043531">
    <property type="term" value="F:ADP binding"/>
    <property type="evidence" value="ECO:0007669"/>
    <property type="project" value="InterPro"/>
</dbReference>
<organism evidence="11 12">
    <name type="scientific">Acer negundo</name>
    <name type="common">Box elder</name>
    <dbReference type="NCBI Taxonomy" id="4023"/>
    <lineage>
        <taxon>Eukaryota</taxon>
        <taxon>Viridiplantae</taxon>
        <taxon>Streptophyta</taxon>
        <taxon>Embryophyta</taxon>
        <taxon>Tracheophyta</taxon>
        <taxon>Spermatophyta</taxon>
        <taxon>Magnoliopsida</taxon>
        <taxon>eudicotyledons</taxon>
        <taxon>Gunneridae</taxon>
        <taxon>Pentapetalae</taxon>
        <taxon>rosids</taxon>
        <taxon>malvids</taxon>
        <taxon>Sapindales</taxon>
        <taxon>Sapindaceae</taxon>
        <taxon>Hippocastanoideae</taxon>
        <taxon>Acereae</taxon>
        <taxon>Acer</taxon>
    </lineage>
</organism>
<dbReference type="GO" id="GO:0005524">
    <property type="term" value="F:ATP binding"/>
    <property type="evidence" value="ECO:0007669"/>
    <property type="project" value="UniProtKB-KW"/>
</dbReference>
<dbReference type="InterPro" id="IPR027417">
    <property type="entry name" value="P-loop_NTPase"/>
</dbReference>
<protein>
    <recommendedName>
        <fullName evidence="13">Disease resistance RPP13-like protein 1</fullName>
    </recommendedName>
</protein>
<dbReference type="CDD" id="cd14798">
    <property type="entry name" value="RX-CC_like"/>
    <property type="match status" value="1"/>
</dbReference>
<dbReference type="InterPro" id="IPR036388">
    <property type="entry name" value="WH-like_DNA-bd_sf"/>
</dbReference>
<dbReference type="GO" id="GO:0051707">
    <property type="term" value="P:response to other organism"/>
    <property type="evidence" value="ECO:0007669"/>
    <property type="project" value="UniProtKB-ARBA"/>
</dbReference>
<feature type="coiled-coil region" evidence="6">
    <location>
        <begin position="35"/>
        <end position="86"/>
    </location>
</feature>
<dbReference type="Gene3D" id="1.10.8.430">
    <property type="entry name" value="Helical domain of apoptotic protease-activating factors"/>
    <property type="match status" value="1"/>
</dbReference>
<name>A0AAD5J6A3_ACENE</name>
<keyword evidence="4" id="KW-0611">Plant defense</keyword>
<feature type="domain" description="Disease resistance protein winged helix" evidence="9">
    <location>
        <begin position="406"/>
        <end position="474"/>
    </location>
</feature>
<evidence type="ECO:0000256" key="5">
    <source>
        <dbReference type="ARBA" id="ARBA00022840"/>
    </source>
</evidence>
<gene>
    <name evidence="11" type="ORF">LWI28_022150</name>
</gene>
<dbReference type="Pfam" id="PF18052">
    <property type="entry name" value="Rx_N"/>
    <property type="match status" value="1"/>
</dbReference>
<dbReference type="PANTHER" id="PTHR36766">
    <property type="entry name" value="PLANT BROAD-SPECTRUM MILDEW RESISTANCE PROTEIN RPW8"/>
    <property type="match status" value="1"/>
</dbReference>
<evidence type="ECO:0008006" key="13">
    <source>
        <dbReference type="Google" id="ProtNLM"/>
    </source>
</evidence>
<comment type="caution">
    <text evidence="11">The sequence shown here is derived from an EMBL/GenBank/DDBJ whole genome shotgun (WGS) entry which is preliminary data.</text>
</comment>
<accession>A0AAD5J6A3</accession>
<dbReference type="InterPro" id="IPR041118">
    <property type="entry name" value="Rx_N"/>
</dbReference>
<dbReference type="SUPFAM" id="SSF52058">
    <property type="entry name" value="L domain-like"/>
    <property type="match status" value="2"/>
</dbReference>
<dbReference type="Gene3D" id="3.40.50.300">
    <property type="entry name" value="P-loop containing nucleotide triphosphate hydrolases"/>
    <property type="match status" value="1"/>
</dbReference>
<feature type="domain" description="Disease resistance N-terminal" evidence="8">
    <location>
        <begin position="5"/>
        <end position="95"/>
    </location>
</feature>
<evidence type="ECO:0000259" key="7">
    <source>
        <dbReference type="Pfam" id="PF00931"/>
    </source>
</evidence>
<reference evidence="11" key="1">
    <citation type="journal article" date="2022" name="Plant J.">
        <title>Strategies of tolerance reflected in two North American maple genomes.</title>
        <authorList>
            <person name="McEvoy S.L."/>
            <person name="Sezen U.U."/>
            <person name="Trouern-Trend A."/>
            <person name="McMahon S.M."/>
            <person name="Schaberg P.G."/>
            <person name="Yang J."/>
            <person name="Wegrzyn J.L."/>
            <person name="Swenson N.G."/>
        </authorList>
    </citation>
    <scope>NUCLEOTIDE SEQUENCE</scope>
    <source>
        <strain evidence="11">91603</strain>
    </source>
</reference>
<evidence type="ECO:0000259" key="8">
    <source>
        <dbReference type="Pfam" id="PF18052"/>
    </source>
</evidence>
<proteinExistence type="predicted"/>
<keyword evidence="3" id="KW-0547">Nucleotide-binding</keyword>
<evidence type="ECO:0000256" key="6">
    <source>
        <dbReference type="SAM" id="Coils"/>
    </source>
</evidence>
<dbReference type="Gene3D" id="1.20.5.4130">
    <property type="match status" value="1"/>
</dbReference>
<keyword evidence="2" id="KW-0677">Repeat</keyword>
<dbReference type="PRINTS" id="PR00364">
    <property type="entry name" value="DISEASERSIST"/>
</dbReference>
<feature type="domain" description="R13L1/DRL21-like LRR repeat region" evidence="10">
    <location>
        <begin position="670"/>
        <end position="797"/>
    </location>
</feature>
<dbReference type="Pfam" id="PF00931">
    <property type="entry name" value="NB-ARC"/>
    <property type="match status" value="1"/>
</dbReference>
<evidence type="ECO:0000313" key="11">
    <source>
        <dbReference type="EMBL" id="KAI9186910.1"/>
    </source>
</evidence>
<keyword evidence="12" id="KW-1185">Reference proteome</keyword>
<dbReference type="InterPro" id="IPR056789">
    <property type="entry name" value="LRR_R13L1-DRL21"/>
</dbReference>